<dbReference type="SMART" id="SM00239">
    <property type="entry name" value="C2"/>
    <property type="match status" value="1"/>
</dbReference>
<dbReference type="Pfam" id="PF24656">
    <property type="entry name" value="CEPT76_peptidase"/>
    <property type="match status" value="1"/>
</dbReference>
<feature type="compositionally biased region" description="Low complexity" evidence="1">
    <location>
        <begin position="29"/>
        <end position="40"/>
    </location>
</feature>
<evidence type="ECO:0000256" key="1">
    <source>
        <dbReference type="SAM" id="MobiDB-lite"/>
    </source>
</evidence>
<feature type="compositionally biased region" description="Basic and acidic residues" evidence="1">
    <location>
        <begin position="19"/>
        <end position="28"/>
    </location>
</feature>
<dbReference type="Pfam" id="PF24652">
    <property type="entry name" value="CEP76_C"/>
    <property type="match status" value="1"/>
</dbReference>
<dbReference type="InterPro" id="IPR028928">
    <property type="entry name" value="CC2D2AN-C2"/>
</dbReference>
<dbReference type="Gene3D" id="2.60.40.150">
    <property type="entry name" value="C2 domain"/>
    <property type="match status" value="1"/>
</dbReference>
<feature type="region of interest" description="Disordered" evidence="1">
    <location>
        <begin position="1"/>
        <end position="102"/>
    </location>
</feature>
<dbReference type="InterPro" id="IPR000008">
    <property type="entry name" value="C2_dom"/>
</dbReference>
<feature type="compositionally biased region" description="Basic and acidic residues" evidence="1">
    <location>
        <begin position="814"/>
        <end position="831"/>
    </location>
</feature>
<gene>
    <name evidence="3" type="ORF">TrRE_jg9102</name>
</gene>
<evidence type="ECO:0000313" key="4">
    <source>
        <dbReference type="Proteomes" id="UP001165082"/>
    </source>
</evidence>
<feature type="region of interest" description="Disordered" evidence="1">
    <location>
        <begin position="812"/>
        <end position="831"/>
    </location>
</feature>
<evidence type="ECO:0000313" key="3">
    <source>
        <dbReference type="EMBL" id="GMH68427.1"/>
    </source>
</evidence>
<evidence type="ECO:0000259" key="2">
    <source>
        <dbReference type="SMART" id="SM00239"/>
    </source>
</evidence>
<feature type="domain" description="C2" evidence="2">
    <location>
        <begin position="1049"/>
        <end position="1207"/>
    </location>
</feature>
<name>A0A9W7A9Y0_9STRA</name>
<dbReference type="GO" id="GO:0035869">
    <property type="term" value="C:ciliary transition zone"/>
    <property type="evidence" value="ECO:0007669"/>
    <property type="project" value="TreeGrafter"/>
</dbReference>
<feature type="compositionally biased region" description="Polar residues" evidence="1">
    <location>
        <begin position="41"/>
        <end position="56"/>
    </location>
</feature>
<dbReference type="InterPro" id="IPR052434">
    <property type="entry name" value="Tectonic-like_complex_comp"/>
</dbReference>
<reference evidence="3" key="1">
    <citation type="submission" date="2022-07" db="EMBL/GenBank/DDBJ databases">
        <title>Genome analysis of Parmales, a sister group of diatoms, reveals the evolutionary specialization of diatoms from phago-mixotrophs to photoautotrophs.</title>
        <authorList>
            <person name="Ban H."/>
            <person name="Sato S."/>
            <person name="Yoshikawa S."/>
            <person name="Kazumasa Y."/>
            <person name="Nakamura Y."/>
            <person name="Ichinomiya M."/>
            <person name="Saitoh K."/>
            <person name="Sato N."/>
            <person name="Blanc-Mathieu R."/>
            <person name="Endo H."/>
            <person name="Kuwata A."/>
            <person name="Ogata H."/>
        </authorList>
    </citation>
    <scope>NUCLEOTIDE SEQUENCE</scope>
</reference>
<dbReference type="SUPFAM" id="SSF49562">
    <property type="entry name" value="C2 domain (Calcium/lipid-binding domain, CaLB)"/>
    <property type="match status" value="1"/>
</dbReference>
<dbReference type="GO" id="GO:1904491">
    <property type="term" value="P:protein localization to ciliary transition zone"/>
    <property type="evidence" value="ECO:0007669"/>
    <property type="project" value="TreeGrafter"/>
</dbReference>
<dbReference type="GO" id="GO:1905515">
    <property type="term" value="P:non-motile cilium assembly"/>
    <property type="evidence" value="ECO:0007669"/>
    <property type="project" value="TreeGrafter"/>
</dbReference>
<dbReference type="OrthoDB" id="2162143at2759"/>
<accession>A0A9W7A9Y0</accession>
<feature type="region of interest" description="Disordered" evidence="1">
    <location>
        <begin position="1249"/>
        <end position="1269"/>
    </location>
</feature>
<dbReference type="InterPro" id="IPR056290">
    <property type="entry name" value="CEPT76/DRC7_peptidase-like_dom"/>
</dbReference>
<dbReference type="PANTHER" id="PTHR20837">
    <property type="entry name" value="CENTROSOMAL PROTEIN-RELATED"/>
    <property type="match status" value="1"/>
</dbReference>
<dbReference type="PANTHER" id="PTHR20837:SF0">
    <property type="entry name" value="COILED-COIL AND C2 DOMAIN-CONTAINING PROTEIN 2A"/>
    <property type="match status" value="1"/>
</dbReference>
<feature type="region of interest" description="Disordered" evidence="1">
    <location>
        <begin position="1062"/>
        <end position="1098"/>
    </location>
</feature>
<dbReference type="InterPro" id="IPR035892">
    <property type="entry name" value="C2_domain_sf"/>
</dbReference>
<dbReference type="Pfam" id="PF15625">
    <property type="entry name" value="CC2D2AN-C2"/>
    <property type="match status" value="1"/>
</dbReference>
<protein>
    <recommendedName>
        <fullName evidence="2">C2 domain-containing protein</fullName>
    </recommendedName>
</protein>
<feature type="compositionally biased region" description="Polar residues" evidence="1">
    <location>
        <begin position="81"/>
        <end position="101"/>
    </location>
</feature>
<keyword evidence="4" id="KW-1185">Reference proteome</keyword>
<sequence length="1672" mass="188957">MSDNAERLKQMRQRMRASRSPEKGRRDSNPNNENSNPSSNTDAPNAGNSGPPSSAGKSKLEQMRQKRRQTMAVEAQIKANPASSPAKGNTQQAKPNIAAQQSSLLSELSDDMLMATYRPPQVFSLGFVQDEGLDKNEINRQLFFPEAFSDWRESLGMDTEKDREDLEAFKRRKERRRRKHPFNVWLQNFNKKMFGTPIPDEGEYDSDDEDAHSSLLKEEGLFVAHGPEGVDNLIGQGRLYSRMKREAMQAENERKDRKNYQKLADEVDAENQGISVIREGGSSDVRGPSLYDDFFHSDGNPRVAENPVVPGSHRPYTLDNDGVTKKYSEHLKIELNKIKTGVTSAVGSNDNKRAELVVSLPRVAFYDHPEQNTEERLFAELRLVYGKYQSHIEGSYVSFLTRRINALVYEGLTLRETIGDEVGEDANDDGVDDSEQLRTLYDDILETVSIRLAEEHELRTLSSNLYAKWQALKAARKEQGFTTTPARLVARAVDTRGGIDADGGQQDGEGVPTGMKARLLAKQKKDAGVKTKDMKDVLQDLKEILPWLSSMVTKTERFHHQTLVESKKSTQMDETDEKKFQTDTLSKEAVMNREHTAERQRVELLLEACDALLPKGGTDYILRLSNDEQYLRTDECKDLVEKNRRLRVTKDVYYCDLLINGKVVGSTMAKPLEWPSYTIGFNKRFRCRLLRRPQSICIRIVKSKGLLQDQVVANCMVKVPGGTAEHDKATTHSLAPMVCWYQFAQAKSYAWDSETKHTKRLQGGLMVGCEWGVDRVNSEGAGAKSHGEEEAIAPLLPDRPVELDNGRLQGLKTAEMDSKRRSDDTDHHGKPADFAMERDFLSMLPKLATIDPNDPRNANLFRLGGMLLPSQKNEDVFRTAESSLQGAFKMPGTSTLYGNVYAVEQPRRHQLLKLRTSKPTLFSSAIPLSEEVIKRDENYRGILAAERRKHADQDETEVTASKQRKAVDKAKLRDFVKRIRDSRQTESRRRRKRQVHMSEVVQEGLLPEFVKFSFDLGAIADFFVPPRKRGLRPTVKQRHAVTALVRSCRLLITIVGARNVPNRVRIGGDNRPSSPKKRAGSPQRRVRARNQIDDDDDDDVSSIVQSFVVVRFQETEDRTRPVMGSAPLWKQTLDVPFRPPMGDFSPGRLTQVRDNIEVMLFDSVNVDSAGDGGYYDDEITVRNEKRFLGNLSIPFSTIYMEGKVEGTFRLESPDVVLGYSKRAMKIVDPGSSQAYIDDENEANNIADDAAGDREEGGQESLPSGGPNNAQLIRDAEESTYVKIMATLEPLLVAPPKDSFTSISGEKTLLVNYCKSWVDKTLAINKFTSKRVIEVLVPDMHGCKWMVTRYLRALEPPPGCDTVKKCAHFVSMIPFLEDWQAFLGDYDMWCTCQQFLDILAGDWEEHATLLANYFMFLSDKDPEHMGAEIYLAIGNGIPEGETVYVMRRDSKTQEVAFWNASTGVAYAIDDDKCPLLDIGCIANKDNVWANVQKFGRPSEVSLDLNDKKCWKPFFGDRFPYPDGGLHSLQERRLTYTTPSTSFAEELQDELNETLKRDIRRWRRGATGFKGETSNRLRALLETLEACKRGDATMSHKEHLMRLERASGNREMSGLPLNFSFTDIQEVIQKVKATGVHMCMHPQVDFALAVRVFPYHSNVLSVWVYFAALTPKTN</sequence>
<dbReference type="EMBL" id="BRXZ01001329">
    <property type="protein sequence ID" value="GMH68427.1"/>
    <property type="molecule type" value="Genomic_DNA"/>
</dbReference>
<organism evidence="3 4">
    <name type="scientific">Triparma retinervis</name>
    <dbReference type="NCBI Taxonomy" id="2557542"/>
    <lineage>
        <taxon>Eukaryota</taxon>
        <taxon>Sar</taxon>
        <taxon>Stramenopiles</taxon>
        <taxon>Ochrophyta</taxon>
        <taxon>Bolidophyceae</taxon>
        <taxon>Parmales</taxon>
        <taxon>Triparmaceae</taxon>
        <taxon>Triparma</taxon>
    </lineage>
</organism>
<dbReference type="InterPro" id="IPR056288">
    <property type="entry name" value="CEP76_C"/>
</dbReference>
<dbReference type="Proteomes" id="UP001165082">
    <property type="component" value="Unassembled WGS sequence"/>
</dbReference>
<comment type="caution">
    <text evidence="3">The sequence shown here is derived from an EMBL/GenBank/DDBJ whole genome shotgun (WGS) entry which is preliminary data.</text>
</comment>
<feature type="compositionally biased region" description="Basic residues" evidence="1">
    <location>
        <begin position="1074"/>
        <end position="1088"/>
    </location>
</feature>
<proteinExistence type="predicted"/>